<dbReference type="InterPro" id="IPR003593">
    <property type="entry name" value="AAA+_ATPase"/>
</dbReference>
<accession>A0A0N0NM82</accession>
<keyword evidence="6 10" id="KW-1133">Transmembrane helix</keyword>
<dbReference type="InterPro" id="IPR011527">
    <property type="entry name" value="ABC1_TM_dom"/>
</dbReference>
<dbReference type="PROSITE" id="PS50893">
    <property type="entry name" value="ABC_TRANSPORTER_2"/>
    <property type="match status" value="1"/>
</dbReference>
<feature type="transmembrane region" description="Helical" evidence="10">
    <location>
        <begin position="246"/>
        <end position="265"/>
    </location>
</feature>
<dbReference type="Gene3D" id="1.20.1560.10">
    <property type="entry name" value="ABC transporter type 1, transmembrane domain"/>
    <property type="match status" value="1"/>
</dbReference>
<evidence type="ECO:0000259" key="12">
    <source>
        <dbReference type="PROSITE" id="PS50929"/>
    </source>
</evidence>
<reference evidence="13 14" key="1">
    <citation type="submission" date="2015-06" db="EMBL/GenBank/DDBJ databases">
        <title>Draft genome of the ant-associated black yeast Phialophora attae CBS 131958.</title>
        <authorList>
            <person name="Moreno L.F."/>
            <person name="Stielow B.J."/>
            <person name="de Hoog S."/>
            <person name="Vicente V.A."/>
            <person name="Weiss V.A."/>
            <person name="de Vries M."/>
            <person name="Cruz L.M."/>
            <person name="Souza E.M."/>
        </authorList>
    </citation>
    <scope>NUCLEOTIDE SEQUENCE [LARGE SCALE GENOMIC DNA]</scope>
    <source>
        <strain evidence="13 14">CBS 131958</strain>
    </source>
</reference>
<dbReference type="InterPro" id="IPR017871">
    <property type="entry name" value="ABC_transporter-like_CS"/>
</dbReference>
<dbReference type="Pfam" id="PF00005">
    <property type="entry name" value="ABC_tran"/>
    <property type="match status" value="1"/>
</dbReference>
<gene>
    <name evidence="13" type="ORF">AB675_11510</name>
</gene>
<dbReference type="InterPro" id="IPR039421">
    <property type="entry name" value="Type_1_exporter"/>
</dbReference>
<dbReference type="GO" id="GO:0140359">
    <property type="term" value="F:ABC-type transporter activity"/>
    <property type="evidence" value="ECO:0007669"/>
    <property type="project" value="InterPro"/>
</dbReference>
<comment type="similarity">
    <text evidence="8">Belongs to the ABC transporter superfamily. ABCB family. Heavy Metal importer (TC 3.A.1.210) subfamily.</text>
</comment>
<dbReference type="PROSITE" id="PS50929">
    <property type="entry name" value="ABC_TM1F"/>
    <property type="match status" value="1"/>
</dbReference>
<evidence type="ECO:0000259" key="11">
    <source>
        <dbReference type="PROSITE" id="PS50893"/>
    </source>
</evidence>
<dbReference type="GO" id="GO:0016887">
    <property type="term" value="F:ATP hydrolysis activity"/>
    <property type="evidence" value="ECO:0007669"/>
    <property type="project" value="InterPro"/>
</dbReference>
<evidence type="ECO:0000256" key="9">
    <source>
        <dbReference type="SAM" id="MobiDB-lite"/>
    </source>
</evidence>
<dbReference type="InterPro" id="IPR027417">
    <property type="entry name" value="P-loop_NTPase"/>
</dbReference>
<feature type="transmembrane region" description="Helical" evidence="10">
    <location>
        <begin position="285"/>
        <end position="307"/>
    </location>
</feature>
<feature type="transmembrane region" description="Helical" evidence="10">
    <location>
        <begin position="6"/>
        <end position="28"/>
    </location>
</feature>
<keyword evidence="3 10" id="KW-0812">Transmembrane</keyword>
<dbReference type="GeneID" id="28732246"/>
<evidence type="ECO:0000313" key="13">
    <source>
        <dbReference type="EMBL" id="KPI40048.1"/>
    </source>
</evidence>
<dbReference type="GO" id="GO:0005774">
    <property type="term" value="C:vacuolar membrane"/>
    <property type="evidence" value="ECO:0007669"/>
    <property type="project" value="TreeGrafter"/>
</dbReference>
<evidence type="ECO:0000256" key="7">
    <source>
        <dbReference type="ARBA" id="ARBA00023136"/>
    </source>
</evidence>
<feature type="transmembrane region" description="Helical" evidence="10">
    <location>
        <begin position="107"/>
        <end position="127"/>
    </location>
</feature>
<comment type="caution">
    <text evidence="13">The sequence shown here is derived from an EMBL/GenBank/DDBJ whole genome shotgun (WGS) entry which is preliminary data.</text>
</comment>
<feature type="transmembrane region" description="Helical" evidence="10">
    <location>
        <begin position="49"/>
        <end position="68"/>
    </location>
</feature>
<dbReference type="RefSeq" id="XP_018000011.1">
    <property type="nucleotide sequence ID" value="XM_018140365.1"/>
</dbReference>
<sequence>MLQLIQSCLSLCSSIGALAGFLLAYLFWSADRDESARHPLRSIELLGRVLTIAIAATSCIISIAYTLSNVSYGKVSFEPYIIACSFLDTLLWLSLALTLTVSSRPVWNAYGTAALVSCLSTAGSLVYSISTDELLFPRTFIALVALRCTFLIGLCAIASFASCSRIAVNQQTEHEPLLRSISSSSAGKDGELDDPDEESLTSDDDELVLAKRQEIVKTRGGLLGYLKEFKIFWPYLWPSKNRRLQGILAALLVDIIAHRIVNVLYARQFGLVVDGLYEAVKLGGALPWETILLWIFLAILAGHSCGLEAISEYLGVRLTNWSRIQLQAAAFNHVMGLPMSFHDDKDSGEIIKAIEQAGSLASLLNSIVIETLPFLCDIAIALFYVSTLLDIFATVIVLYVVVAFTFVTYFISLAMVRARRDSAAKSRSQSRLLYEVVSNFTTVTSFGRRSHEQRRLRDALQTAVESDQWNNDLHIYLSASQELVELMGLLAISMLAAYKIAHGSIPVGNFVTIYEYWDVVTTPLWILGYTLRKISSNLVDAERLLQLFQESSPIKDGPIELSPCNALGAVSFSDVSFAYSADQKQLTLHNIDFTAQPGQTIALVGATGAGKSTVIKLLLRFFDVCSPGAVTIDGHNIKHLTLDSLRGLIGIVPQSPALFNTSLLENVRYGRLTASDAEVHAACHSAAIHERILSFPQGYHTRVGERGVKLSGGELQRIAIARVILQQPRIVLLDEATSALDTKTEQEIQRGLVKDLTQGRTTIVIAHRLSTVVDAHQILVLDEGRIVERGSHQELLDREDGRYRELWGRQIRAEVGTGRPS</sequence>
<feature type="transmembrane region" description="Helical" evidence="10">
    <location>
        <begin position="80"/>
        <end position="100"/>
    </location>
</feature>
<dbReference type="OrthoDB" id="4161646at2759"/>
<dbReference type="InterPro" id="IPR003439">
    <property type="entry name" value="ABC_transporter-like_ATP-bd"/>
</dbReference>
<organism evidence="13 14">
    <name type="scientific">Cyphellophora attinorum</name>
    <dbReference type="NCBI Taxonomy" id="1664694"/>
    <lineage>
        <taxon>Eukaryota</taxon>
        <taxon>Fungi</taxon>
        <taxon>Dikarya</taxon>
        <taxon>Ascomycota</taxon>
        <taxon>Pezizomycotina</taxon>
        <taxon>Eurotiomycetes</taxon>
        <taxon>Chaetothyriomycetidae</taxon>
        <taxon>Chaetothyriales</taxon>
        <taxon>Cyphellophoraceae</taxon>
        <taxon>Cyphellophora</taxon>
    </lineage>
</organism>
<evidence type="ECO:0000256" key="6">
    <source>
        <dbReference type="ARBA" id="ARBA00022989"/>
    </source>
</evidence>
<evidence type="ECO:0000256" key="4">
    <source>
        <dbReference type="ARBA" id="ARBA00022741"/>
    </source>
</evidence>
<dbReference type="PANTHER" id="PTHR24221">
    <property type="entry name" value="ATP-BINDING CASSETTE SUB-FAMILY B"/>
    <property type="match status" value="1"/>
</dbReference>
<evidence type="ECO:0000313" key="14">
    <source>
        <dbReference type="Proteomes" id="UP000038010"/>
    </source>
</evidence>
<keyword evidence="14" id="KW-1185">Reference proteome</keyword>
<keyword evidence="7 10" id="KW-0472">Membrane</keyword>
<dbReference type="InterPro" id="IPR036640">
    <property type="entry name" value="ABC1_TM_sf"/>
</dbReference>
<dbReference type="Proteomes" id="UP000038010">
    <property type="component" value="Unassembled WGS sequence"/>
</dbReference>
<feature type="transmembrane region" description="Helical" evidence="10">
    <location>
        <begin position="391"/>
        <end position="416"/>
    </location>
</feature>
<keyword evidence="2" id="KW-0813">Transport</keyword>
<feature type="transmembrane region" description="Helical" evidence="10">
    <location>
        <begin position="139"/>
        <end position="161"/>
    </location>
</feature>
<evidence type="ECO:0000256" key="3">
    <source>
        <dbReference type="ARBA" id="ARBA00022692"/>
    </source>
</evidence>
<dbReference type="FunFam" id="3.40.50.300:FF:000287">
    <property type="entry name" value="Multidrug ABC transporter ATP-binding protein"/>
    <property type="match status" value="1"/>
</dbReference>
<dbReference type="SUPFAM" id="SSF90123">
    <property type="entry name" value="ABC transporter transmembrane region"/>
    <property type="match status" value="1"/>
</dbReference>
<feature type="domain" description="ABC transmembrane type-1" evidence="12">
    <location>
        <begin position="260"/>
        <end position="536"/>
    </location>
</feature>
<dbReference type="STRING" id="1664694.A0A0N0NM82"/>
<dbReference type="GO" id="GO:0005524">
    <property type="term" value="F:ATP binding"/>
    <property type="evidence" value="ECO:0007669"/>
    <property type="project" value="UniProtKB-KW"/>
</dbReference>
<dbReference type="AlphaFoldDB" id="A0A0N0NM82"/>
<dbReference type="Pfam" id="PF00664">
    <property type="entry name" value="ABC_membrane"/>
    <property type="match status" value="1"/>
</dbReference>
<dbReference type="PROSITE" id="PS00211">
    <property type="entry name" value="ABC_TRANSPORTER_1"/>
    <property type="match status" value="1"/>
</dbReference>
<proteinExistence type="inferred from homology"/>
<keyword evidence="5" id="KW-0067">ATP-binding</keyword>
<evidence type="ECO:0000256" key="5">
    <source>
        <dbReference type="ARBA" id="ARBA00022840"/>
    </source>
</evidence>
<dbReference type="SMART" id="SM00382">
    <property type="entry name" value="AAA"/>
    <property type="match status" value="1"/>
</dbReference>
<feature type="region of interest" description="Disordered" evidence="9">
    <location>
        <begin position="182"/>
        <end position="201"/>
    </location>
</feature>
<feature type="domain" description="ABC transporter" evidence="11">
    <location>
        <begin position="570"/>
        <end position="808"/>
    </location>
</feature>
<dbReference type="Gene3D" id="3.40.50.300">
    <property type="entry name" value="P-loop containing nucleotide triphosphate hydrolases"/>
    <property type="match status" value="1"/>
</dbReference>
<dbReference type="VEuPathDB" id="FungiDB:AB675_11510"/>
<protein>
    <submittedName>
        <fullName evidence="13">Heavy metal tolerance protein</fullName>
    </submittedName>
</protein>
<dbReference type="SUPFAM" id="SSF52540">
    <property type="entry name" value="P-loop containing nucleoside triphosphate hydrolases"/>
    <property type="match status" value="1"/>
</dbReference>
<evidence type="ECO:0000256" key="10">
    <source>
        <dbReference type="SAM" id="Phobius"/>
    </source>
</evidence>
<evidence type="ECO:0000256" key="1">
    <source>
        <dbReference type="ARBA" id="ARBA00004141"/>
    </source>
</evidence>
<feature type="transmembrane region" description="Helical" evidence="10">
    <location>
        <begin position="360"/>
        <end position="385"/>
    </location>
</feature>
<dbReference type="PANTHER" id="PTHR24221:SF651">
    <property type="entry name" value="HEAVY METAL TOLERANCE PROTEIN"/>
    <property type="match status" value="1"/>
</dbReference>
<keyword evidence="4" id="KW-0547">Nucleotide-binding</keyword>
<name>A0A0N0NM82_9EURO</name>
<evidence type="ECO:0000256" key="2">
    <source>
        <dbReference type="ARBA" id="ARBA00022448"/>
    </source>
</evidence>
<comment type="subcellular location">
    <subcellularLocation>
        <location evidence="1">Membrane</location>
        <topology evidence="1">Multi-pass membrane protein</topology>
    </subcellularLocation>
</comment>
<feature type="compositionally biased region" description="Acidic residues" evidence="9">
    <location>
        <begin position="191"/>
        <end position="201"/>
    </location>
</feature>
<dbReference type="EMBL" id="LFJN01000013">
    <property type="protein sequence ID" value="KPI40048.1"/>
    <property type="molecule type" value="Genomic_DNA"/>
</dbReference>
<evidence type="ECO:0000256" key="8">
    <source>
        <dbReference type="ARBA" id="ARBA00024363"/>
    </source>
</evidence>